<evidence type="ECO:0000256" key="1">
    <source>
        <dbReference type="ARBA" id="ARBA00004651"/>
    </source>
</evidence>
<proteinExistence type="predicted"/>
<evidence type="ECO:0000256" key="3">
    <source>
        <dbReference type="ARBA" id="ARBA00022692"/>
    </source>
</evidence>
<comment type="caution">
    <text evidence="8">The sequence shown here is derived from an EMBL/GenBank/DDBJ whole genome shotgun (WGS) entry which is preliminary data.</text>
</comment>
<gene>
    <name evidence="8" type="ORF">ENX68_04310</name>
</gene>
<keyword evidence="3 6" id="KW-0812">Transmembrane</keyword>
<protein>
    <submittedName>
        <fullName evidence="8">ComEC/Rec2 family competence protein</fullName>
    </submittedName>
</protein>
<dbReference type="GO" id="GO:0005886">
    <property type="term" value="C:plasma membrane"/>
    <property type="evidence" value="ECO:0007669"/>
    <property type="project" value="UniProtKB-SubCell"/>
</dbReference>
<keyword evidence="2" id="KW-1003">Cell membrane</keyword>
<feature type="transmembrane region" description="Helical" evidence="6">
    <location>
        <begin position="114"/>
        <end position="139"/>
    </location>
</feature>
<organism evidence="8">
    <name type="scientific">candidate division WOR-3 bacterium</name>
    <dbReference type="NCBI Taxonomy" id="2052148"/>
    <lineage>
        <taxon>Bacteria</taxon>
        <taxon>Bacteria division WOR-3</taxon>
    </lineage>
</organism>
<evidence type="ECO:0000256" key="5">
    <source>
        <dbReference type="ARBA" id="ARBA00023136"/>
    </source>
</evidence>
<evidence type="ECO:0000256" key="6">
    <source>
        <dbReference type="SAM" id="Phobius"/>
    </source>
</evidence>
<keyword evidence="5 6" id="KW-0472">Membrane</keyword>
<reference evidence="8" key="1">
    <citation type="journal article" date="2020" name="mSystems">
        <title>Genome- and Community-Level Interaction Insights into Carbon Utilization and Element Cycling Functions of Hydrothermarchaeota in Hydrothermal Sediment.</title>
        <authorList>
            <person name="Zhou Z."/>
            <person name="Liu Y."/>
            <person name="Xu W."/>
            <person name="Pan J."/>
            <person name="Luo Z.H."/>
            <person name="Li M."/>
        </authorList>
    </citation>
    <scope>NUCLEOTIDE SEQUENCE [LARGE SCALE GENOMIC DNA]</scope>
    <source>
        <strain evidence="8">SpSt-961</strain>
    </source>
</reference>
<name>A0A7V3VTV5_UNCW3</name>
<dbReference type="Pfam" id="PF03772">
    <property type="entry name" value="Competence"/>
    <property type="match status" value="1"/>
</dbReference>
<dbReference type="InterPro" id="IPR052159">
    <property type="entry name" value="Competence_DNA_uptake"/>
</dbReference>
<feature type="transmembrane region" description="Helical" evidence="6">
    <location>
        <begin position="335"/>
        <end position="353"/>
    </location>
</feature>
<feature type="transmembrane region" description="Helical" evidence="6">
    <location>
        <begin position="360"/>
        <end position="380"/>
    </location>
</feature>
<dbReference type="PANTHER" id="PTHR30619">
    <property type="entry name" value="DNA INTERNALIZATION/COMPETENCE PROTEIN COMEC/REC2"/>
    <property type="match status" value="1"/>
</dbReference>
<feature type="transmembrane region" description="Helical" evidence="6">
    <location>
        <begin position="247"/>
        <end position="268"/>
    </location>
</feature>
<comment type="subcellular location">
    <subcellularLocation>
        <location evidence="1">Cell membrane</location>
        <topology evidence="1">Multi-pass membrane protein</topology>
    </subcellularLocation>
</comment>
<evidence type="ECO:0000256" key="2">
    <source>
        <dbReference type="ARBA" id="ARBA00022475"/>
    </source>
</evidence>
<keyword evidence="4 6" id="KW-1133">Transmembrane helix</keyword>
<feature type="transmembrane region" description="Helical" evidence="6">
    <location>
        <begin position="199"/>
        <end position="227"/>
    </location>
</feature>
<feature type="transmembrane region" description="Helical" evidence="6">
    <location>
        <begin position="309"/>
        <end position="329"/>
    </location>
</feature>
<dbReference type="NCBIfam" id="TIGR00360">
    <property type="entry name" value="ComEC_N-term"/>
    <property type="match status" value="1"/>
</dbReference>
<sequence>MKVIIKGDTLPISIYADHYTYTLDNYLGMTLIIRGRLLTGKNPYQPNLLIGEIIKKDNTLSFSGKIFNTVSNYINKCIKDHIDENWSPIALGLILGGSSRLNLELKKIFSRAGVLHILAVSGLHIGFIITLLGIIFLPFPISSRIKFFFIMLFLLFYAGLTGFRPSVLRASLMAFLFGLSFILQRQVDPIHIVNMCALIILLFNPLILFDVGAQLSFSAVYGIVYLLPKINDYILKRIRRNFLKPIIISMATSFSAQLFVSPFLIHYFKQLPTLAIFSNLIVVPLASVIVYLLFFMIILSLIFDPLAHLVGLLINQMLWLLSHIAGLFASFSFSSLNITIPPIFLILFFLFFVKKMRRISLFMTPTLIIIFSLNSLIPVYTFKITECSTLITLPDREKILLYKGGKNPFEIFDLDAVDYLIASEMVLKPKKEFIPLPDRLYYKNIRIGDIQIFLDQKISIKYNDNEFTLTNPNPYNIRKWGILGQKGIYYFESPCGSIIDEILTDFKKQFGILRTNL</sequence>
<evidence type="ECO:0000256" key="4">
    <source>
        <dbReference type="ARBA" id="ARBA00022989"/>
    </source>
</evidence>
<dbReference type="AlphaFoldDB" id="A0A7V3VTV5"/>
<dbReference type="PANTHER" id="PTHR30619:SF1">
    <property type="entry name" value="RECOMBINATION PROTEIN 2"/>
    <property type="match status" value="1"/>
</dbReference>
<evidence type="ECO:0000259" key="7">
    <source>
        <dbReference type="Pfam" id="PF03772"/>
    </source>
</evidence>
<feature type="transmembrane region" description="Helical" evidence="6">
    <location>
        <begin position="145"/>
        <end position="163"/>
    </location>
</feature>
<evidence type="ECO:0000313" key="8">
    <source>
        <dbReference type="EMBL" id="HGE78206.1"/>
    </source>
</evidence>
<feature type="transmembrane region" description="Helical" evidence="6">
    <location>
        <begin position="274"/>
        <end position="302"/>
    </location>
</feature>
<accession>A0A7V3VTV5</accession>
<dbReference type="InterPro" id="IPR004477">
    <property type="entry name" value="ComEC_N"/>
</dbReference>
<feature type="domain" description="ComEC/Rec2-related protein" evidence="7">
    <location>
        <begin position="93"/>
        <end position="352"/>
    </location>
</feature>
<dbReference type="EMBL" id="DTOZ01000113">
    <property type="protein sequence ID" value="HGE78206.1"/>
    <property type="molecule type" value="Genomic_DNA"/>
</dbReference>